<protein>
    <recommendedName>
        <fullName evidence="4">Esterase</fullName>
    </recommendedName>
</protein>
<accession>A0A934QCU1</accession>
<evidence type="ECO:0000313" key="2">
    <source>
        <dbReference type="EMBL" id="MBK0421858.1"/>
    </source>
</evidence>
<evidence type="ECO:0008006" key="4">
    <source>
        <dbReference type="Google" id="ProtNLM"/>
    </source>
</evidence>
<dbReference type="RefSeq" id="WP_200132071.1">
    <property type="nucleotide sequence ID" value="NZ_JAEHOI010000006.1"/>
</dbReference>
<gene>
    <name evidence="2" type="ORF">JD292_07200</name>
</gene>
<keyword evidence="3" id="KW-1185">Reference proteome</keyword>
<keyword evidence="1" id="KW-0812">Transmembrane</keyword>
<dbReference type="Pfam" id="PF00756">
    <property type="entry name" value="Esterase"/>
    <property type="match status" value="1"/>
</dbReference>
<proteinExistence type="predicted"/>
<comment type="caution">
    <text evidence="2">The sequence shown here is derived from an EMBL/GenBank/DDBJ whole genome shotgun (WGS) entry which is preliminary data.</text>
</comment>
<feature type="transmembrane region" description="Helical" evidence="1">
    <location>
        <begin position="6"/>
        <end position="28"/>
    </location>
</feature>
<sequence length="429" mass="46355">MLEASITEPWLLLGATALCAALSIYLLIRKTWRRVLASAVGLIVGGAIGLGVFWWLVDLNDVFGVTLSDYTRLWVALGFAGLALALVNLFRSRWWRKVIAIVSIPIFLATAALQINADFGAYQTLNQVFGGATYGKLSLVKGERGEVVKGMADYSRWRPPKDMPQHGRMGEVTIPGTKSGFPARSAIVWLPPAALVDHPPVLPVLIAMSGQPGAPDTNFTSGHLDRALDRYQASHHGIAPILIAADQLSAPGVNPMCVDSQKFGNSATYITQDVPDWVRANYRVSSDPRMWGLTGFSQGGTCVTQFVTGYPELFGSGIATLSQIGPRLSWIPDSIAGGFNGSTAAFEAAQPIAIMRKHGTYADTMLYFGSGAEDQRYTGFARELHREALAAGITSELILEQGGHDWPTVQAVFDRAFPAMAKRMGIDRT</sequence>
<dbReference type="PANTHER" id="PTHR48098:SF1">
    <property type="entry name" value="DIACYLGLYCEROL ACYLTRANSFERASE_MYCOLYLTRANSFERASE AG85A"/>
    <property type="match status" value="1"/>
</dbReference>
<evidence type="ECO:0000256" key="1">
    <source>
        <dbReference type="SAM" id="Phobius"/>
    </source>
</evidence>
<reference evidence="2" key="1">
    <citation type="submission" date="2020-12" db="EMBL/GenBank/DDBJ databases">
        <title>Leucobacter sp. CAS2, isolated from Chromium sludge.</title>
        <authorList>
            <person name="Xu Z."/>
        </authorList>
    </citation>
    <scope>NUCLEOTIDE SEQUENCE</scope>
    <source>
        <strain evidence="2">CSA2</strain>
    </source>
</reference>
<dbReference type="InterPro" id="IPR000801">
    <property type="entry name" value="Esterase-like"/>
</dbReference>
<dbReference type="InterPro" id="IPR050583">
    <property type="entry name" value="Mycobacterial_A85_antigen"/>
</dbReference>
<organism evidence="2 3">
    <name type="scientific">Leucobacter edaphi</name>
    <dbReference type="NCBI Taxonomy" id="2796472"/>
    <lineage>
        <taxon>Bacteria</taxon>
        <taxon>Bacillati</taxon>
        <taxon>Actinomycetota</taxon>
        <taxon>Actinomycetes</taxon>
        <taxon>Micrococcales</taxon>
        <taxon>Microbacteriaceae</taxon>
        <taxon>Leucobacter</taxon>
    </lineage>
</organism>
<keyword evidence="1" id="KW-0472">Membrane</keyword>
<feature type="transmembrane region" description="Helical" evidence="1">
    <location>
        <begin position="35"/>
        <end position="57"/>
    </location>
</feature>
<name>A0A934QCU1_9MICO</name>
<dbReference type="InterPro" id="IPR029058">
    <property type="entry name" value="AB_hydrolase_fold"/>
</dbReference>
<dbReference type="GO" id="GO:0016747">
    <property type="term" value="F:acyltransferase activity, transferring groups other than amino-acyl groups"/>
    <property type="evidence" value="ECO:0007669"/>
    <property type="project" value="TreeGrafter"/>
</dbReference>
<dbReference type="Gene3D" id="3.40.50.1820">
    <property type="entry name" value="alpha/beta hydrolase"/>
    <property type="match status" value="1"/>
</dbReference>
<evidence type="ECO:0000313" key="3">
    <source>
        <dbReference type="Proteomes" id="UP000618733"/>
    </source>
</evidence>
<dbReference type="Proteomes" id="UP000618733">
    <property type="component" value="Unassembled WGS sequence"/>
</dbReference>
<keyword evidence="1" id="KW-1133">Transmembrane helix</keyword>
<feature type="transmembrane region" description="Helical" evidence="1">
    <location>
        <begin position="73"/>
        <end position="91"/>
    </location>
</feature>
<dbReference type="PANTHER" id="PTHR48098">
    <property type="entry name" value="ENTEROCHELIN ESTERASE-RELATED"/>
    <property type="match status" value="1"/>
</dbReference>
<dbReference type="EMBL" id="JAEHOI010000006">
    <property type="protein sequence ID" value="MBK0421858.1"/>
    <property type="molecule type" value="Genomic_DNA"/>
</dbReference>
<dbReference type="AlphaFoldDB" id="A0A934QCU1"/>
<dbReference type="SUPFAM" id="SSF53474">
    <property type="entry name" value="alpha/beta-Hydrolases"/>
    <property type="match status" value="1"/>
</dbReference>
<feature type="transmembrane region" description="Helical" evidence="1">
    <location>
        <begin position="98"/>
        <end position="117"/>
    </location>
</feature>